<feature type="region of interest" description="Disordered" evidence="1">
    <location>
        <begin position="101"/>
        <end position="170"/>
    </location>
</feature>
<dbReference type="OrthoDB" id="2972750at2759"/>
<organism evidence="4 5">
    <name type="scientific">Tricholomella constricta</name>
    <dbReference type="NCBI Taxonomy" id="117010"/>
    <lineage>
        <taxon>Eukaryota</taxon>
        <taxon>Fungi</taxon>
        <taxon>Dikarya</taxon>
        <taxon>Basidiomycota</taxon>
        <taxon>Agaricomycotina</taxon>
        <taxon>Agaricomycetes</taxon>
        <taxon>Agaricomycetidae</taxon>
        <taxon>Agaricales</taxon>
        <taxon>Tricholomatineae</taxon>
        <taxon>Lyophyllaceae</taxon>
        <taxon>Tricholomella</taxon>
    </lineage>
</organism>
<keyword evidence="2" id="KW-0472">Membrane</keyword>
<keyword evidence="3" id="KW-0732">Signal</keyword>
<proteinExistence type="predicted"/>
<feature type="compositionally biased region" description="Acidic residues" evidence="1">
    <location>
        <begin position="277"/>
        <end position="288"/>
    </location>
</feature>
<dbReference type="Proteomes" id="UP000565441">
    <property type="component" value="Unassembled WGS sequence"/>
</dbReference>
<feature type="compositionally biased region" description="Basic and acidic residues" evidence="1">
    <location>
        <begin position="267"/>
        <end position="276"/>
    </location>
</feature>
<feature type="compositionally biased region" description="Basic and acidic residues" evidence="1">
    <location>
        <begin position="161"/>
        <end position="170"/>
    </location>
</feature>
<dbReference type="AlphaFoldDB" id="A0A8H5H9B7"/>
<gene>
    <name evidence="4" type="ORF">D9615_006080</name>
</gene>
<feature type="region of interest" description="Disordered" evidence="1">
    <location>
        <begin position="219"/>
        <end position="305"/>
    </location>
</feature>
<evidence type="ECO:0000256" key="2">
    <source>
        <dbReference type="SAM" id="Phobius"/>
    </source>
</evidence>
<feature type="compositionally biased region" description="Low complexity" evidence="1">
    <location>
        <begin position="221"/>
        <end position="245"/>
    </location>
</feature>
<feature type="signal peptide" evidence="3">
    <location>
        <begin position="1"/>
        <end position="20"/>
    </location>
</feature>
<evidence type="ECO:0000256" key="1">
    <source>
        <dbReference type="SAM" id="MobiDB-lite"/>
    </source>
</evidence>
<keyword evidence="2" id="KW-1133">Transmembrane helix</keyword>
<feature type="region of interest" description="Disordered" evidence="1">
    <location>
        <begin position="31"/>
        <end position="61"/>
    </location>
</feature>
<evidence type="ECO:0000313" key="4">
    <source>
        <dbReference type="EMBL" id="KAF5379122.1"/>
    </source>
</evidence>
<feature type="chain" id="PRO_5034439446" evidence="3">
    <location>
        <begin position="21"/>
        <end position="305"/>
    </location>
</feature>
<sequence length="305" mass="32046">MATNTPTSTITAFAFAFAVAVEFTPTTTITGGSIPFPTYTSPPTPTDTDGETDTHHAPSGFSPGASPPLILAFLAVGLFAISMMGVLGWRRVQLGRAGMTGGGGDQGEAFGEWDEEGGGGVGVGVGMGGRGRGRGRGGSGGGVGPRPRLWDLWTRTGTGRGKREGKRDDWRKEEEEQEVVGWNEILPVSVAVIAPRSHNAINDTADATTAQMRYRNWRRGTAPAAATTPAKEMPGTDEGTGTGPDTDTDTGRLLVVVAIAMPSPPRRSSDGDGDRNGDEDENGDDDGLEYTLGVYECDWRREEDG</sequence>
<reference evidence="4 5" key="1">
    <citation type="journal article" date="2020" name="ISME J.">
        <title>Uncovering the hidden diversity of litter-decomposition mechanisms in mushroom-forming fungi.</title>
        <authorList>
            <person name="Floudas D."/>
            <person name="Bentzer J."/>
            <person name="Ahren D."/>
            <person name="Johansson T."/>
            <person name="Persson P."/>
            <person name="Tunlid A."/>
        </authorList>
    </citation>
    <scope>NUCLEOTIDE SEQUENCE [LARGE SCALE GENOMIC DNA]</scope>
    <source>
        <strain evidence="4 5">CBS 661.87</strain>
    </source>
</reference>
<keyword evidence="2" id="KW-0812">Transmembrane</keyword>
<keyword evidence="5" id="KW-1185">Reference proteome</keyword>
<accession>A0A8H5H9B7</accession>
<feature type="transmembrane region" description="Helical" evidence="2">
    <location>
        <begin position="69"/>
        <end position="89"/>
    </location>
</feature>
<protein>
    <submittedName>
        <fullName evidence="4">Uncharacterized protein</fullName>
    </submittedName>
</protein>
<evidence type="ECO:0000313" key="5">
    <source>
        <dbReference type="Proteomes" id="UP000565441"/>
    </source>
</evidence>
<feature type="compositionally biased region" description="Gly residues" evidence="1">
    <location>
        <begin position="118"/>
        <end position="144"/>
    </location>
</feature>
<dbReference type="EMBL" id="JAACJP010000017">
    <property type="protein sequence ID" value="KAF5379122.1"/>
    <property type="molecule type" value="Genomic_DNA"/>
</dbReference>
<comment type="caution">
    <text evidence="4">The sequence shown here is derived from an EMBL/GenBank/DDBJ whole genome shotgun (WGS) entry which is preliminary data.</text>
</comment>
<evidence type="ECO:0000256" key="3">
    <source>
        <dbReference type="SAM" id="SignalP"/>
    </source>
</evidence>
<name>A0A8H5H9B7_9AGAR</name>